<sequence length="99" mass="10532">MEAASLWVGIGIRPAVTGPIYTTLPKMLRKNLSAMGPDVAKSTATAVYGNLLKFIAQYKHGTLEPYPVDEDSKEPKAACEVAHEAAPRVQAGPQPTVKA</sequence>
<keyword evidence="3" id="KW-1185">Reference proteome</keyword>
<comment type="caution">
    <text evidence="2">The sequence shown here is derived from an EMBL/GenBank/DDBJ whole genome shotgun (WGS) entry which is preliminary data.</text>
</comment>
<dbReference type="Proteomes" id="UP001222932">
    <property type="component" value="Unassembled WGS sequence"/>
</dbReference>
<feature type="compositionally biased region" description="Basic and acidic residues" evidence="1">
    <location>
        <begin position="73"/>
        <end position="86"/>
    </location>
</feature>
<dbReference type="AlphaFoldDB" id="A0AAD3TPF2"/>
<dbReference type="EMBL" id="BTCM01000001">
    <property type="protein sequence ID" value="GMK54611.1"/>
    <property type="molecule type" value="Genomic_DNA"/>
</dbReference>
<accession>A0AAD3TPF2</accession>
<name>A0AAD3TPF2_9TREE</name>
<protein>
    <submittedName>
        <fullName evidence="2">Uncharacterized protein</fullName>
    </submittedName>
</protein>
<evidence type="ECO:0000256" key="1">
    <source>
        <dbReference type="SAM" id="MobiDB-lite"/>
    </source>
</evidence>
<reference evidence="2" key="1">
    <citation type="journal article" date="2023" name="BMC Genomics">
        <title>Chromosome-level genome assemblies of Cutaneotrichosporon spp. (Trichosporonales, Basidiomycota) reveal imbalanced evolution between nucleotide sequences and chromosome synteny.</title>
        <authorList>
            <person name="Kobayashi Y."/>
            <person name="Kayamori A."/>
            <person name="Aoki K."/>
            <person name="Shiwa Y."/>
            <person name="Matsutani M."/>
            <person name="Fujita N."/>
            <person name="Sugita T."/>
            <person name="Iwasaki W."/>
            <person name="Tanaka N."/>
            <person name="Takashima M."/>
        </authorList>
    </citation>
    <scope>NUCLEOTIDE SEQUENCE</scope>
    <source>
        <strain evidence="2">HIS016</strain>
    </source>
</reference>
<reference evidence="2" key="2">
    <citation type="submission" date="2023-06" db="EMBL/GenBank/DDBJ databases">
        <authorList>
            <person name="Kobayashi Y."/>
            <person name="Kayamori A."/>
            <person name="Aoki K."/>
            <person name="Shiwa Y."/>
            <person name="Fujita N."/>
            <person name="Sugita T."/>
            <person name="Iwasaki W."/>
            <person name="Tanaka N."/>
            <person name="Takashima M."/>
        </authorList>
    </citation>
    <scope>NUCLEOTIDE SEQUENCE</scope>
    <source>
        <strain evidence="2">HIS016</strain>
    </source>
</reference>
<evidence type="ECO:0000313" key="3">
    <source>
        <dbReference type="Proteomes" id="UP001222932"/>
    </source>
</evidence>
<proteinExistence type="predicted"/>
<organism evidence="2 3">
    <name type="scientific">Cutaneotrichosporon spelunceum</name>
    <dbReference type="NCBI Taxonomy" id="1672016"/>
    <lineage>
        <taxon>Eukaryota</taxon>
        <taxon>Fungi</taxon>
        <taxon>Dikarya</taxon>
        <taxon>Basidiomycota</taxon>
        <taxon>Agaricomycotina</taxon>
        <taxon>Tremellomycetes</taxon>
        <taxon>Trichosporonales</taxon>
        <taxon>Trichosporonaceae</taxon>
        <taxon>Cutaneotrichosporon</taxon>
    </lineage>
</organism>
<feature type="region of interest" description="Disordered" evidence="1">
    <location>
        <begin position="67"/>
        <end position="99"/>
    </location>
</feature>
<evidence type="ECO:0000313" key="2">
    <source>
        <dbReference type="EMBL" id="GMK54611.1"/>
    </source>
</evidence>
<gene>
    <name evidence="2" type="ORF">CspeluHIS016_0111970</name>
</gene>